<comment type="caution">
    <text evidence="1">The sequence shown here is derived from an EMBL/GenBank/DDBJ whole genome shotgun (WGS) entry which is preliminary data.</text>
</comment>
<dbReference type="EMBL" id="BAAAOS010000017">
    <property type="protein sequence ID" value="GAA1564281.1"/>
    <property type="molecule type" value="Genomic_DNA"/>
</dbReference>
<accession>A0ABP4NML9</accession>
<keyword evidence="2" id="KW-1185">Reference proteome</keyword>
<evidence type="ECO:0000313" key="2">
    <source>
        <dbReference type="Proteomes" id="UP001500393"/>
    </source>
</evidence>
<protein>
    <submittedName>
        <fullName evidence="1">Uncharacterized protein</fullName>
    </submittedName>
</protein>
<dbReference type="Proteomes" id="UP001500393">
    <property type="component" value="Unassembled WGS sequence"/>
</dbReference>
<name>A0ABP4NML9_9ACTN</name>
<dbReference type="RefSeq" id="WP_344211602.1">
    <property type="nucleotide sequence ID" value="NZ_BAAAOS010000017.1"/>
</dbReference>
<gene>
    <name evidence="1" type="ORF">GCM10009789_16950</name>
</gene>
<sequence length="185" mass="20397">MNVSHRAVRLTAQIALLLALLSTAAFLLLRTYLGDEERIYNEGAITEVVTGGPVTIGNVEWKLEALQPWTQLVDAEKKPISMDQPAGSVVVVARIAITPRDGLKMNSNGFSCEARLRDDRGNVWKGQSAYGFALPTYCGDEDHPFTRNKPGEVAQIFVIPQSAVAHISGIQVENLEERRRVLITR</sequence>
<evidence type="ECO:0000313" key="1">
    <source>
        <dbReference type="EMBL" id="GAA1564281.1"/>
    </source>
</evidence>
<organism evidence="1 2">
    <name type="scientific">Kribbella sancticallisti</name>
    <dbReference type="NCBI Taxonomy" id="460087"/>
    <lineage>
        <taxon>Bacteria</taxon>
        <taxon>Bacillati</taxon>
        <taxon>Actinomycetota</taxon>
        <taxon>Actinomycetes</taxon>
        <taxon>Propionibacteriales</taxon>
        <taxon>Kribbellaceae</taxon>
        <taxon>Kribbella</taxon>
    </lineage>
</organism>
<proteinExistence type="predicted"/>
<reference evidence="2" key="1">
    <citation type="journal article" date="2019" name="Int. J. Syst. Evol. Microbiol.">
        <title>The Global Catalogue of Microorganisms (GCM) 10K type strain sequencing project: providing services to taxonomists for standard genome sequencing and annotation.</title>
        <authorList>
            <consortium name="The Broad Institute Genomics Platform"/>
            <consortium name="The Broad Institute Genome Sequencing Center for Infectious Disease"/>
            <person name="Wu L."/>
            <person name="Ma J."/>
        </authorList>
    </citation>
    <scope>NUCLEOTIDE SEQUENCE [LARGE SCALE GENOMIC DNA]</scope>
    <source>
        <strain evidence="2">JCM 14969</strain>
    </source>
</reference>